<accession>A0A0D2WX11</accession>
<dbReference type="InterPro" id="IPR027267">
    <property type="entry name" value="AH/BAR_dom_sf"/>
</dbReference>
<dbReference type="CDD" id="cd04519">
    <property type="entry name" value="RasGAP"/>
    <property type="match status" value="1"/>
</dbReference>
<evidence type="ECO:0000259" key="10">
    <source>
        <dbReference type="PROSITE" id="PS51741"/>
    </source>
</evidence>
<dbReference type="Gene3D" id="2.30.29.30">
    <property type="entry name" value="Pleckstrin-homology domain (PH domain)/Phosphotyrosine-binding domain (PTB)"/>
    <property type="match status" value="1"/>
</dbReference>
<dbReference type="Pfam" id="PF00616">
    <property type="entry name" value="RasGAP"/>
    <property type="match status" value="2"/>
</dbReference>
<name>A0A0D2WX11_CAPO3</name>
<gene>
    <name evidence="11" type="ORF">CAOG_007684</name>
</gene>
<dbReference type="Gene3D" id="1.20.1270.60">
    <property type="entry name" value="Arfaptin homology (AH) domain/BAR domain"/>
    <property type="match status" value="1"/>
</dbReference>
<feature type="domain" description="F-BAR" evidence="10">
    <location>
        <begin position="1"/>
        <end position="274"/>
    </location>
</feature>
<feature type="region of interest" description="Disordered" evidence="5">
    <location>
        <begin position="1123"/>
        <end position="1377"/>
    </location>
</feature>
<dbReference type="SUPFAM" id="SSF103657">
    <property type="entry name" value="BAR/IMD domain-like"/>
    <property type="match status" value="1"/>
</dbReference>
<dbReference type="InterPro" id="IPR001849">
    <property type="entry name" value="PH_domain"/>
</dbReference>
<feature type="domain" description="PH" evidence="7">
    <location>
        <begin position="295"/>
        <end position="397"/>
    </location>
</feature>
<dbReference type="InterPro" id="IPR001936">
    <property type="entry name" value="RasGAP_dom"/>
</dbReference>
<feature type="compositionally biased region" description="Low complexity" evidence="5">
    <location>
        <begin position="1179"/>
        <end position="1209"/>
    </location>
</feature>
<dbReference type="Pfam" id="PF00168">
    <property type="entry name" value="C2"/>
    <property type="match status" value="1"/>
</dbReference>
<dbReference type="GO" id="GO:0005096">
    <property type="term" value="F:GTPase activator activity"/>
    <property type="evidence" value="ECO:0007669"/>
    <property type="project" value="UniProtKB-KW"/>
</dbReference>
<reference evidence="12" key="1">
    <citation type="submission" date="2011-02" db="EMBL/GenBank/DDBJ databases">
        <title>The Genome Sequence of Capsaspora owczarzaki ATCC 30864.</title>
        <authorList>
            <person name="Russ C."/>
            <person name="Cuomo C."/>
            <person name="Burger G."/>
            <person name="Gray M.W."/>
            <person name="Holland P.W.H."/>
            <person name="King N."/>
            <person name="Lang F.B.F."/>
            <person name="Roger A.J."/>
            <person name="Ruiz-Trillo I."/>
            <person name="Young S.K."/>
            <person name="Zeng Q."/>
            <person name="Gargeya S."/>
            <person name="Alvarado L."/>
            <person name="Berlin A."/>
            <person name="Chapman S.B."/>
            <person name="Chen Z."/>
            <person name="Freedman E."/>
            <person name="Gellesch M."/>
            <person name="Goldberg J."/>
            <person name="Griggs A."/>
            <person name="Gujja S."/>
            <person name="Heilman E."/>
            <person name="Heiman D."/>
            <person name="Howarth C."/>
            <person name="Mehta T."/>
            <person name="Neiman D."/>
            <person name="Pearson M."/>
            <person name="Roberts A."/>
            <person name="Saif S."/>
            <person name="Shea T."/>
            <person name="Shenoy N."/>
            <person name="Sisk P."/>
            <person name="Stolte C."/>
            <person name="Sykes S."/>
            <person name="White J."/>
            <person name="Yandava C."/>
            <person name="Haas B."/>
            <person name="Nusbaum C."/>
            <person name="Birren B."/>
        </authorList>
    </citation>
    <scope>NUCLEOTIDE SEQUENCE</scope>
    <source>
        <strain evidence="12">ATCC 30864</strain>
    </source>
</reference>
<dbReference type="Pfam" id="PF00611">
    <property type="entry name" value="FCH"/>
    <property type="match status" value="1"/>
</dbReference>
<evidence type="ECO:0000313" key="12">
    <source>
        <dbReference type="Proteomes" id="UP000008743"/>
    </source>
</evidence>
<dbReference type="SUPFAM" id="SSF48350">
    <property type="entry name" value="GTPase activation domain, GAP"/>
    <property type="match status" value="1"/>
</dbReference>
<keyword evidence="12" id="KW-1185">Reference proteome</keyword>
<dbReference type="InterPro" id="IPR035892">
    <property type="entry name" value="C2_domain_sf"/>
</dbReference>
<dbReference type="SUPFAM" id="SSF49562">
    <property type="entry name" value="C2 domain (Calcium/lipid-binding domain, CaLB)"/>
    <property type="match status" value="1"/>
</dbReference>
<dbReference type="PROSITE" id="PS00509">
    <property type="entry name" value="RAS_GTPASE_ACTIV_1"/>
    <property type="match status" value="1"/>
</dbReference>
<dbReference type="SMART" id="SM00326">
    <property type="entry name" value="SH3"/>
    <property type="match status" value="1"/>
</dbReference>
<dbReference type="InterPro" id="IPR036028">
    <property type="entry name" value="SH3-like_dom_sf"/>
</dbReference>
<feature type="non-terminal residue" evidence="11">
    <location>
        <position position="1"/>
    </location>
</feature>
<feature type="domain" description="SH3" evidence="6">
    <location>
        <begin position="870"/>
        <end position="932"/>
    </location>
</feature>
<evidence type="ECO:0000256" key="2">
    <source>
        <dbReference type="ARBA" id="ARBA00022468"/>
    </source>
</evidence>
<feature type="compositionally biased region" description="Polar residues" evidence="5">
    <location>
        <begin position="982"/>
        <end position="995"/>
    </location>
</feature>
<dbReference type="Proteomes" id="UP000008743">
    <property type="component" value="Unassembled WGS sequence"/>
</dbReference>
<proteinExistence type="predicted"/>
<dbReference type="PROSITE" id="PS50002">
    <property type="entry name" value="SH3"/>
    <property type="match status" value="1"/>
</dbReference>
<feature type="compositionally biased region" description="Polar residues" evidence="5">
    <location>
        <begin position="1238"/>
        <end position="1256"/>
    </location>
</feature>
<dbReference type="PROSITE" id="PS50018">
    <property type="entry name" value="RAS_GTPASE_ACTIV_2"/>
    <property type="match status" value="1"/>
</dbReference>
<dbReference type="SMART" id="SM00055">
    <property type="entry name" value="FCH"/>
    <property type="match status" value="1"/>
</dbReference>
<feature type="compositionally biased region" description="Basic and acidic residues" evidence="5">
    <location>
        <begin position="997"/>
        <end position="1006"/>
    </location>
</feature>
<dbReference type="PANTHER" id="PTHR10194:SF60">
    <property type="entry name" value="RAS GTPASE-ACTIVATING PROTEIN RASKOL"/>
    <property type="match status" value="1"/>
</dbReference>
<organism evidence="11 12">
    <name type="scientific">Capsaspora owczarzaki (strain ATCC 30864)</name>
    <dbReference type="NCBI Taxonomy" id="595528"/>
    <lineage>
        <taxon>Eukaryota</taxon>
        <taxon>Filasterea</taxon>
        <taxon>Capsaspora</taxon>
    </lineage>
</organism>
<evidence type="ECO:0000256" key="4">
    <source>
        <dbReference type="PROSITE-ProRule" id="PRU01077"/>
    </source>
</evidence>
<feature type="region of interest" description="Disordered" evidence="5">
    <location>
        <begin position="1065"/>
        <end position="1111"/>
    </location>
</feature>
<dbReference type="SMART" id="SM00239">
    <property type="entry name" value="C2"/>
    <property type="match status" value="1"/>
</dbReference>
<feature type="domain" description="C2" evidence="8">
    <location>
        <begin position="391"/>
        <end position="515"/>
    </location>
</feature>
<feature type="compositionally biased region" description="Basic and acidic residues" evidence="5">
    <location>
        <begin position="1361"/>
        <end position="1377"/>
    </location>
</feature>
<feature type="region of interest" description="Disordered" evidence="5">
    <location>
        <begin position="968"/>
        <end position="1048"/>
    </location>
</feature>
<dbReference type="PROSITE" id="PS51741">
    <property type="entry name" value="F_BAR"/>
    <property type="match status" value="1"/>
</dbReference>
<keyword evidence="2" id="KW-0343">GTPase activation</keyword>
<dbReference type="Pfam" id="PF14604">
    <property type="entry name" value="SH3_9"/>
    <property type="match status" value="1"/>
</dbReference>
<feature type="domain" description="Ras-GAP" evidence="9">
    <location>
        <begin position="571"/>
        <end position="765"/>
    </location>
</feature>
<evidence type="ECO:0000256" key="5">
    <source>
        <dbReference type="SAM" id="MobiDB-lite"/>
    </source>
</evidence>
<feature type="compositionally biased region" description="Low complexity" evidence="5">
    <location>
        <begin position="1224"/>
        <end position="1237"/>
    </location>
</feature>
<dbReference type="RefSeq" id="XP_004343558.1">
    <property type="nucleotide sequence ID" value="XM_004343508.2"/>
</dbReference>
<dbReference type="InterPro" id="IPR023152">
    <property type="entry name" value="RasGAP_CS"/>
</dbReference>
<feature type="compositionally biased region" description="Pro residues" evidence="5">
    <location>
        <begin position="1337"/>
        <end position="1347"/>
    </location>
</feature>
<dbReference type="PANTHER" id="PTHR10194">
    <property type="entry name" value="RAS GTPASE-ACTIVATING PROTEINS"/>
    <property type="match status" value="1"/>
</dbReference>
<keyword evidence="1 3" id="KW-0728">SH3 domain</keyword>
<dbReference type="SMART" id="SM00323">
    <property type="entry name" value="RasGAP"/>
    <property type="match status" value="1"/>
</dbReference>
<dbReference type="EMBL" id="KE346373">
    <property type="protein sequence ID" value="KJE97243.1"/>
    <property type="molecule type" value="Genomic_DNA"/>
</dbReference>
<feature type="compositionally biased region" description="Low complexity" evidence="5">
    <location>
        <begin position="1305"/>
        <end position="1336"/>
    </location>
</feature>
<feature type="compositionally biased region" description="Low complexity" evidence="5">
    <location>
        <begin position="1032"/>
        <end position="1048"/>
    </location>
</feature>
<dbReference type="InterPro" id="IPR001060">
    <property type="entry name" value="FCH_dom"/>
</dbReference>
<evidence type="ECO:0000259" key="8">
    <source>
        <dbReference type="PROSITE" id="PS50004"/>
    </source>
</evidence>
<dbReference type="InterPro" id="IPR000008">
    <property type="entry name" value="C2_dom"/>
</dbReference>
<dbReference type="CDD" id="cd00174">
    <property type="entry name" value="SH3"/>
    <property type="match status" value="1"/>
</dbReference>
<sequence>MVLTFAKSLVHNFDNVCKYTEDGLAMARDVVSFIRKRQAIESEYAKALSKLCVQMKDTVPADKRVALQGGEETDLFGSVLGTWYSVLEEAHQAAMVQEHLAAELGHRAADPLQARLKDLETQRKQLVQDGQRDSKELQESYTALKKVKSVYDGLRKESDEIVAKHEESKNNHMSKEKDVSKLKGKADAALEKANTALKQFNQKESECKKQQEVFFQHRMPDILALCQHVEEERCRAVRDTFVTMKDVIEDRFQRLATLSERFARAVSSIDIHVDMEEFISNTAGDRSVSVMSLLYPSKKGRLFVHKRGEAADRWRQQFLVLMNDQQLLYLFDSEDSTKPRSIVSISSGDRTVRPVDESLFGRPNCFQIISNDDTLYFQAEDDNERREWLNKLLNISIGQKFTRRELVSRHVTSLHLRVIEAKKLSKSGDLYCLVRLDSELQARTQTRKDTNAPFWSEEFFFDEVPASVGNLEIVIMNSKRDLGSAFGFNPKDTEVGVVSVPISSLSSDSVFEDWINVFTEASSIGFEASLRARIKFSDQLIKPLASYQPMLDLLDEPTFITSLSTVIPAADRENLARTLIQIAHGSDRVQQFIVRLIKDEIASTDDPNIIFRGNSLATKTIDQFMKLVGMKYLHNTLSSVIKSIYDSKTAAEVDPTRVSNPNDLKQNWRRLLVFMNHTWDAILHSLDSCPMALRAVFRAITTFTNNKFGADSVSQYTAVSGFFFLRFMCPAILNPKLFDMMPTHPEEHTARTLTLIAKTLQNLGNLVEFGAKEPFMVDMNEFIAANLDKMKQCITMISLVPSGVEPKADLGSVDLARHAAVLHHFLEGNFAAVVSTSPLSEDPDVARKLKMALETLSSAADSSISLNELETKVTAIALYDYIAQREDELSFSEGDTIILISTEIEDAEGWCIAQHNGNTGLVPLTYVWIDDSTSSADGANPAQPNSDTHQYDPVAVEAASVADPIYESIDSRAPSKPAPRAVSSSAETSGDSGPSQADKERAERMRQVQLKAYAESHTAPPLPPLSKSMAPTATTATTTTTAATTTTAEGGSITLASVAALLESDTASQRDRSNSGGKPAFPPPARGVTTTQFRPKLGSVSVNNARPAQTTVKAPLDPAAVYALPQKSANTPTSAASLEIQRERERSERADQERAELEAEGLAGVTGNGRTLLVKPKAAARSSVSNASSTTSSSPTASSSSPSGASPSPAFAPPIPNVPKPNLAASSQAGPAASSLSRQTSLPVESTPPTTVNQRRSVFGAAANDSNSTAAPPSIAGLKKPTLGNASGPTPPSQLPAKPSNLVGSSTTSASSTTAASTAKPPALVAKPAALVNKAPSGPPDKLPPKPAAVADKSQPAPGDESEKPAWFKDFQKKAGN</sequence>
<evidence type="ECO:0000259" key="9">
    <source>
        <dbReference type="PROSITE" id="PS50018"/>
    </source>
</evidence>
<keyword evidence="4" id="KW-0175">Coiled coil</keyword>
<feature type="compositionally biased region" description="Polar residues" evidence="5">
    <location>
        <begin position="1127"/>
        <end position="1136"/>
    </location>
</feature>
<dbReference type="InterPro" id="IPR001452">
    <property type="entry name" value="SH3_domain"/>
</dbReference>
<dbReference type="PROSITE" id="PS50004">
    <property type="entry name" value="C2"/>
    <property type="match status" value="1"/>
</dbReference>
<evidence type="ECO:0000313" key="11">
    <source>
        <dbReference type="EMBL" id="KJE97243.1"/>
    </source>
</evidence>
<evidence type="ECO:0000256" key="1">
    <source>
        <dbReference type="ARBA" id="ARBA00022443"/>
    </source>
</evidence>
<dbReference type="InterPro" id="IPR008936">
    <property type="entry name" value="Rho_GTPase_activation_prot"/>
</dbReference>
<dbReference type="Gene3D" id="2.60.40.150">
    <property type="entry name" value="C2 domain"/>
    <property type="match status" value="1"/>
</dbReference>
<feature type="compositionally biased region" description="Polar residues" evidence="5">
    <location>
        <begin position="1100"/>
        <end position="1111"/>
    </location>
</feature>
<protein>
    <submittedName>
        <fullName evidence="11">Uncharacterized protein</fullName>
    </submittedName>
</protein>
<evidence type="ECO:0000259" key="6">
    <source>
        <dbReference type="PROSITE" id="PS50002"/>
    </source>
</evidence>
<dbReference type="Gene3D" id="1.10.506.10">
    <property type="entry name" value="GTPase Activation - p120gap, domain 1"/>
    <property type="match status" value="2"/>
</dbReference>
<evidence type="ECO:0000256" key="3">
    <source>
        <dbReference type="PROSITE-ProRule" id="PRU00192"/>
    </source>
</evidence>
<dbReference type="Gene3D" id="2.30.30.40">
    <property type="entry name" value="SH3 Domains"/>
    <property type="match status" value="1"/>
</dbReference>
<dbReference type="SMART" id="SM00233">
    <property type="entry name" value="PH"/>
    <property type="match status" value="1"/>
</dbReference>
<dbReference type="SUPFAM" id="SSF50044">
    <property type="entry name" value="SH3-domain"/>
    <property type="match status" value="1"/>
</dbReference>
<evidence type="ECO:0000259" key="7">
    <source>
        <dbReference type="PROSITE" id="PS50003"/>
    </source>
</evidence>
<dbReference type="eggNOG" id="KOG3508">
    <property type="taxonomic scope" value="Eukaryota"/>
</dbReference>
<dbReference type="PhylomeDB" id="A0A0D2WX11"/>
<dbReference type="OrthoDB" id="775356at2759"/>
<dbReference type="SUPFAM" id="SSF50729">
    <property type="entry name" value="PH domain-like"/>
    <property type="match status" value="1"/>
</dbReference>
<dbReference type="OMA" id="IHESAYG"/>
<dbReference type="PROSITE" id="PS50003">
    <property type="entry name" value="PH_DOMAIN"/>
    <property type="match status" value="1"/>
</dbReference>
<feature type="compositionally biased region" description="Pro residues" evidence="5">
    <location>
        <begin position="1210"/>
        <end position="1219"/>
    </location>
</feature>
<dbReference type="InterPro" id="IPR011993">
    <property type="entry name" value="PH-like_dom_sf"/>
</dbReference>
<feature type="compositionally biased region" description="Basic and acidic residues" evidence="5">
    <location>
        <begin position="1140"/>
        <end position="1157"/>
    </location>
</feature>
<dbReference type="Pfam" id="PF00169">
    <property type="entry name" value="PH"/>
    <property type="match status" value="1"/>
</dbReference>
<dbReference type="InterPro" id="IPR031160">
    <property type="entry name" value="F_BAR_dom"/>
</dbReference>
<dbReference type="InterPro" id="IPR039360">
    <property type="entry name" value="Ras_GTPase"/>
</dbReference>